<dbReference type="HOGENOM" id="CLU_075133_1_0_1"/>
<reference evidence="2" key="2">
    <citation type="submission" date="2015-01" db="EMBL/GenBank/DDBJ databases">
        <title>Evolutionary Origins and Diversification of the Mycorrhizal Mutualists.</title>
        <authorList>
            <consortium name="DOE Joint Genome Institute"/>
            <consortium name="Mycorrhizal Genomics Consortium"/>
            <person name="Kohler A."/>
            <person name="Kuo A."/>
            <person name="Nagy L.G."/>
            <person name="Floudas D."/>
            <person name="Copeland A."/>
            <person name="Barry K.W."/>
            <person name="Cichocki N."/>
            <person name="Veneault-Fourrey C."/>
            <person name="LaButti K."/>
            <person name="Lindquist E.A."/>
            <person name="Lipzen A."/>
            <person name="Lundell T."/>
            <person name="Morin E."/>
            <person name="Murat C."/>
            <person name="Riley R."/>
            <person name="Ohm R."/>
            <person name="Sun H."/>
            <person name="Tunlid A."/>
            <person name="Henrissat B."/>
            <person name="Grigoriev I.V."/>
            <person name="Hibbett D.S."/>
            <person name="Martin F."/>
        </authorList>
    </citation>
    <scope>NUCLEOTIDE SEQUENCE [LARGE SCALE GENOMIC DNA]</scope>
    <source>
        <strain evidence="2">h7</strain>
    </source>
</reference>
<proteinExistence type="predicted"/>
<dbReference type="EMBL" id="KN831813">
    <property type="protein sequence ID" value="KIM35844.1"/>
    <property type="molecule type" value="Genomic_DNA"/>
</dbReference>
<evidence type="ECO:0000313" key="2">
    <source>
        <dbReference type="Proteomes" id="UP000053424"/>
    </source>
</evidence>
<organism evidence="1 2">
    <name type="scientific">Hebeloma cylindrosporum</name>
    <dbReference type="NCBI Taxonomy" id="76867"/>
    <lineage>
        <taxon>Eukaryota</taxon>
        <taxon>Fungi</taxon>
        <taxon>Dikarya</taxon>
        <taxon>Basidiomycota</taxon>
        <taxon>Agaricomycotina</taxon>
        <taxon>Agaricomycetes</taxon>
        <taxon>Agaricomycetidae</taxon>
        <taxon>Agaricales</taxon>
        <taxon>Agaricineae</taxon>
        <taxon>Hymenogastraceae</taxon>
        <taxon>Hebeloma</taxon>
    </lineage>
</organism>
<protein>
    <recommendedName>
        <fullName evidence="3">BTB domain-containing protein</fullName>
    </recommendedName>
</protein>
<dbReference type="OrthoDB" id="3184970at2759"/>
<dbReference type="STRING" id="686832.A0A0C3BUS7"/>
<dbReference type="AlphaFoldDB" id="A0A0C3BUS7"/>
<dbReference type="Proteomes" id="UP000053424">
    <property type="component" value="Unassembled WGS sequence"/>
</dbReference>
<accession>A0A0C3BUS7</accession>
<keyword evidence="2" id="KW-1185">Reference proteome</keyword>
<reference evidence="1 2" key="1">
    <citation type="submission" date="2014-04" db="EMBL/GenBank/DDBJ databases">
        <authorList>
            <consortium name="DOE Joint Genome Institute"/>
            <person name="Kuo A."/>
            <person name="Gay G."/>
            <person name="Dore J."/>
            <person name="Kohler A."/>
            <person name="Nagy L.G."/>
            <person name="Floudas D."/>
            <person name="Copeland A."/>
            <person name="Barry K.W."/>
            <person name="Cichocki N."/>
            <person name="Veneault-Fourrey C."/>
            <person name="LaButti K."/>
            <person name="Lindquist E.A."/>
            <person name="Lipzen A."/>
            <person name="Lundell T."/>
            <person name="Morin E."/>
            <person name="Murat C."/>
            <person name="Sun H."/>
            <person name="Tunlid A."/>
            <person name="Henrissat B."/>
            <person name="Grigoriev I.V."/>
            <person name="Hibbett D.S."/>
            <person name="Martin F."/>
            <person name="Nordberg H.P."/>
            <person name="Cantor M.N."/>
            <person name="Hua S.X."/>
        </authorList>
    </citation>
    <scope>NUCLEOTIDE SEQUENCE [LARGE SCALE GENOMIC DNA]</scope>
    <source>
        <strain evidence="2">h7</strain>
    </source>
</reference>
<evidence type="ECO:0008006" key="3">
    <source>
        <dbReference type="Google" id="ProtNLM"/>
    </source>
</evidence>
<evidence type="ECO:0000313" key="1">
    <source>
        <dbReference type="EMBL" id="KIM35844.1"/>
    </source>
</evidence>
<dbReference type="Gene3D" id="3.30.710.10">
    <property type="entry name" value="Potassium Channel Kv1.1, Chain A"/>
    <property type="match status" value="1"/>
</dbReference>
<sequence>MESVVPTTSTAQVHHLFNDTEADVIFCSKDGTLFHLQRKYLETNTGAFPGAEFDTRGEITHLTEPTEVLEVLFQFIYPRRHPDIEELEFPLLAAVAEAAEKYEVFSGMSECKTRMRTFLPKHAAEILAHASRHDYPKLIQEAASYLVRTDAAEVIEHLPSSYVVPWLRYQKAWDSVMEAAFKEVLGLRISKPLHHGTRPPLSAAAMSMQGEACHPCVLRMLSTLQDLKALKTTEELQANFIKPRPPMIGCISSSCQYTSIFTKLLLRMKSDIAEIPSFSSSFNWSKPELSTTAQDSRS</sequence>
<gene>
    <name evidence="1" type="ORF">M413DRAFT_449573</name>
</gene>
<name>A0A0C3BUS7_HEBCY</name>
<dbReference type="InterPro" id="IPR011333">
    <property type="entry name" value="SKP1/BTB/POZ_sf"/>
</dbReference>